<dbReference type="InterPro" id="IPR008949">
    <property type="entry name" value="Isoprenoid_synthase_dom_sf"/>
</dbReference>
<dbReference type="EMBL" id="CP011311">
    <property type="protein sequence ID" value="AKE38202.1"/>
    <property type="molecule type" value="Genomic_DNA"/>
</dbReference>
<name>A0A0F6QUE9_9CORY</name>
<dbReference type="InterPro" id="IPR044843">
    <property type="entry name" value="Trans_IPPS_bact-type"/>
</dbReference>
<dbReference type="SFLD" id="SFLDS00005">
    <property type="entry name" value="Isoprenoid_Synthase_Type_I"/>
    <property type="match status" value="1"/>
</dbReference>
<dbReference type="Proteomes" id="UP000033566">
    <property type="component" value="Chromosome"/>
</dbReference>
<dbReference type="Pfam" id="PF00494">
    <property type="entry name" value="SQS_PSY"/>
    <property type="match status" value="1"/>
</dbReference>
<dbReference type="InterPro" id="IPR002060">
    <property type="entry name" value="Squ/phyt_synthse"/>
</dbReference>
<dbReference type="PANTHER" id="PTHR31480">
    <property type="entry name" value="BIFUNCTIONAL LYCOPENE CYCLASE/PHYTOENE SYNTHASE"/>
    <property type="match status" value="1"/>
</dbReference>
<accession>A0A0F6QUE9</accession>
<reference evidence="1 2" key="1">
    <citation type="journal article" date="2015" name="Genome Announc.">
        <title>Complete Genome Sequence of Corynebacterium camporealensis DSM 44610, Isolated from the Milk of a Manchega Sheep with Subclinical Mastitis.</title>
        <authorList>
            <person name="Ruckert C."/>
            <person name="Albersmeier A."/>
            <person name="Winkler A."/>
            <person name="Tauch A."/>
        </authorList>
    </citation>
    <scope>NUCLEOTIDE SEQUENCE [LARGE SCALE GENOMIC DNA]</scope>
    <source>
        <strain evidence="1 2">DSM 44610</strain>
    </source>
</reference>
<organism evidence="1 2">
    <name type="scientific">Corynebacterium camporealensis</name>
    <dbReference type="NCBI Taxonomy" id="161896"/>
    <lineage>
        <taxon>Bacteria</taxon>
        <taxon>Bacillati</taxon>
        <taxon>Actinomycetota</taxon>
        <taxon>Actinomycetes</taxon>
        <taxon>Mycobacteriales</taxon>
        <taxon>Corynebacteriaceae</taxon>
        <taxon>Corynebacterium</taxon>
    </lineage>
</organism>
<dbReference type="SFLD" id="SFLDG01018">
    <property type="entry name" value="Squalene/Phytoene_Synthase_Lik"/>
    <property type="match status" value="1"/>
</dbReference>
<dbReference type="AlphaFoldDB" id="A0A0F6QUE9"/>
<dbReference type="SFLD" id="SFLDG01212">
    <property type="entry name" value="Phytoene_synthase_like"/>
    <property type="match status" value="1"/>
</dbReference>
<sequence>MSRQENTLDRVFLRRYNAMADRAAAQVVKSYSTSFGLSTAVLAPDVRRDIRNLYAVVRIADEIVDGAAAQALDTDEVSVIGKLLDDYEAAVRGAAGVYFHTDPILHAFAQTARRCEFEDDHLAAFFDSMRQDLHRTRFSAENLQRYIYGSAEVIGLLCLACFFGPERHQVSAAKWARLERGARNLGSAFQKVNFLRDLAEDYGELGRTYLAGEEIHLDEAGKLRIVAEVDAELDIARGSFGDLPLGARTGVMATAALFGELNERIRRTPVEQLLRERVSVPTGRKRFLIAKAIAQAPRTTSGKDKS</sequence>
<dbReference type="STRING" id="161896.UL81_01085"/>
<dbReference type="HOGENOM" id="CLU_037269_3_0_11"/>
<dbReference type="GO" id="GO:0004311">
    <property type="term" value="F:geranylgeranyl diphosphate synthase activity"/>
    <property type="evidence" value="ECO:0007669"/>
    <property type="project" value="InterPro"/>
</dbReference>
<dbReference type="SUPFAM" id="SSF48576">
    <property type="entry name" value="Terpenoid synthases"/>
    <property type="match status" value="1"/>
</dbReference>
<dbReference type="KEGG" id="ccj:UL81_01085"/>
<dbReference type="PATRIC" id="fig|161896.4.peg.211"/>
<dbReference type="Gene3D" id="1.10.600.10">
    <property type="entry name" value="Farnesyl Diphosphate Synthase"/>
    <property type="match status" value="1"/>
</dbReference>
<dbReference type="RefSeq" id="WP_046453155.1">
    <property type="nucleotide sequence ID" value="NZ_CP011311.1"/>
</dbReference>
<proteinExistence type="predicted"/>
<gene>
    <name evidence="1" type="primary">crtB</name>
    <name evidence="1" type="ORF">UL81_01085</name>
</gene>
<keyword evidence="2" id="KW-1185">Reference proteome</keyword>
<evidence type="ECO:0000313" key="1">
    <source>
        <dbReference type="EMBL" id="AKE38202.1"/>
    </source>
</evidence>
<evidence type="ECO:0000313" key="2">
    <source>
        <dbReference type="Proteomes" id="UP000033566"/>
    </source>
</evidence>
<protein>
    <submittedName>
        <fullName evidence="1">Phytoene/squalene synthetase</fullName>
    </submittedName>
</protein>